<organism evidence="3 4">
    <name type="scientific">Pengzhenrongella frigida</name>
    <dbReference type="NCBI Taxonomy" id="1259133"/>
    <lineage>
        <taxon>Bacteria</taxon>
        <taxon>Bacillati</taxon>
        <taxon>Actinomycetota</taxon>
        <taxon>Actinomycetes</taxon>
        <taxon>Micrococcales</taxon>
        <taxon>Pengzhenrongella</taxon>
    </lineage>
</organism>
<evidence type="ECO:0000256" key="2">
    <source>
        <dbReference type="SAM" id="Phobius"/>
    </source>
</evidence>
<evidence type="ECO:0000256" key="1">
    <source>
        <dbReference type="SAM" id="MobiDB-lite"/>
    </source>
</evidence>
<keyword evidence="2" id="KW-0472">Membrane</keyword>
<name>A0A4Q5MWT6_9MICO</name>
<proteinExistence type="predicted"/>
<dbReference type="Proteomes" id="UP000293764">
    <property type="component" value="Unassembled WGS sequence"/>
</dbReference>
<keyword evidence="2" id="KW-1133">Transmembrane helix</keyword>
<accession>A0A4Q5MWT6</accession>
<feature type="region of interest" description="Disordered" evidence="1">
    <location>
        <begin position="1"/>
        <end position="20"/>
    </location>
</feature>
<keyword evidence="2" id="KW-0812">Transmembrane</keyword>
<dbReference type="AlphaFoldDB" id="A0A4Q5MWT6"/>
<dbReference type="RefSeq" id="WP_130103594.1">
    <property type="nucleotide sequence ID" value="NZ_SDWW01000043.1"/>
</dbReference>
<feature type="compositionally biased region" description="Basic and acidic residues" evidence="1">
    <location>
        <begin position="10"/>
        <end position="20"/>
    </location>
</feature>
<evidence type="ECO:0000313" key="4">
    <source>
        <dbReference type="Proteomes" id="UP000293764"/>
    </source>
</evidence>
<gene>
    <name evidence="3" type="ORF">EUA98_15460</name>
</gene>
<sequence>MATITSPRPPEPHTPEHHDRLRAAAPVLAATALLLAVLLGGALIAGNLFELGVLFMTTR</sequence>
<reference evidence="3 4" key="1">
    <citation type="submission" date="2019-01" db="EMBL/GenBank/DDBJ databases">
        <title>Novel species of Cellulomonas.</title>
        <authorList>
            <person name="Liu Q."/>
            <person name="Xin Y.-H."/>
        </authorList>
    </citation>
    <scope>NUCLEOTIDE SEQUENCE [LARGE SCALE GENOMIC DNA]</scope>
    <source>
        <strain evidence="3 4">HLT2-17</strain>
    </source>
</reference>
<dbReference type="EMBL" id="SDWW01000043">
    <property type="protein sequence ID" value="RYV50046.1"/>
    <property type="molecule type" value="Genomic_DNA"/>
</dbReference>
<protein>
    <submittedName>
        <fullName evidence="3">Uncharacterized protein</fullName>
    </submittedName>
</protein>
<evidence type="ECO:0000313" key="3">
    <source>
        <dbReference type="EMBL" id="RYV50046.1"/>
    </source>
</evidence>
<feature type="transmembrane region" description="Helical" evidence="2">
    <location>
        <begin position="23"/>
        <end position="49"/>
    </location>
</feature>
<comment type="caution">
    <text evidence="3">The sequence shown here is derived from an EMBL/GenBank/DDBJ whole genome shotgun (WGS) entry which is preliminary data.</text>
</comment>
<keyword evidence="4" id="KW-1185">Reference proteome</keyword>